<dbReference type="Proteomes" id="UP000011991">
    <property type="component" value="Unassembled WGS sequence"/>
</dbReference>
<keyword evidence="2" id="KW-1185">Reference proteome</keyword>
<name>M5RW31_9BACT</name>
<organism evidence="1 2">
    <name type="scientific">Rhodopirellula maiorica SM1</name>
    <dbReference type="NCBI Taxonomy" id="1265738"/>
    <lineage>
        <taxon>Bacteria</taxon>
        <taxon>Pseudomonadati</taxon>
        <taxon>Planctomycetota</taxon>
        <taxon>Planctomycetia</taxon>
        <taxon>Pirellulales</taxon>
        <taxon>Pirellulaceae</taxon>
        <taxon>Novipirellula</taxon>
    </lineage>
</organism>
<evidence type="ECO:0008006" key="3">
    <source>
        <dbReference type="Google" id="ProtNLM"/>
    </source>
</evidence>
<proteinExistence type="predicted"/>
<dbReference type="AlphaFoldDB" id="M5RW31"/>
<reference evidence="1 2" key="1">
    <citation type="journal article" date="2013" name="Mar. Genomics">
        <title>Expression of sulfatases in Rhodopirellula baltica and the diversity of sulfatases in the genus Rhodopirellula.</title>
        <authorList>
            <person name="Wegner C.E."/>
            <person name="Richter-Heitmann T."/>
            <person name="Klindworth A."/>
            <person name="Klockow C."/>
            <person name="Richter M."/>
            <person name="Achstetter T."/>
            <person name="Glockner F.O."/>
            <person name="Harder J."/>
        </authorList>
    </citation>
    <scope>NUCLEOTIDE SEQUENCE [LARGE SCALE GENOMIC DNA]</scope>
    <source>
        <strain evidence="1 2">SM1</strain>
    </source>
</reference>
<comment type="caution">
    <text evidence="1">The sequence shown here is derived from an EMBL/GenBank/DDBJ whole genome shotgun (WGS) entry which is preliminary data.</text>
</comment>
<dbReference type="Gene3D" id="3.30.420.40">
    <property type="match status" value="1"/>
</dbReference>
<sequence length="88" mass="9636">MAQLATPPSIPIHSTPPRPVAVIDIGATSVRMAIAEIHADGEVRTLDTLVQPVDLGREAFDVRRFSRGTIEKVAGILKKYQRVLQEYG</sequence>
<gene>
    <name evidence="1" type="ORF">RMSM_03464</name>
</gene>
<feature type="non-terminal residue" evidence="1">
    <location>
        <position position="88"/>
    </location>
</feature>
<evidence type="ECO:0000313" key="1">
    <source>
        <dbReference type="EMBL" id="EMI19607.1"/>
    </source>
</evidence>
<dbReference type="InterPro" id="IPR043129">
    <property type="entry name" value="ATPase_NBD"/>
</dbReference>
<protein>
    <recommendedName>
        <fullName evidence="3">Cell division protein FtsA</fullName>
    </recommendedName>
</protein>
<evidence type="ECO:0000313" key="2">
    <source>
        <dbReference type="Proteomes" id="UP000011991"/>
    </source>
</evidence>
<dbReference type="SUPFAM" id="SSF53067">
    <property type="entry name" value="Actin-like ATPase domain"/>
    <property type="match status" value="1"/>
</dbReference>
<accession>M5RW31</accession>
<dbReference type="EMBL" id="ANOG01000499">
    <property type="protein sequence ID" value="EMI19607.1"/>
    <property type="molecule type" value="Genomic_DNA"/>
</dbReference>